<dbReference type="Proteomes" id="UP000683139">
    <property type="component" value="Unassembled WGS sequence"/>
</dbReference>
<keyword evidence="5" id="KW-0472">Membrane</keyword>
<evidence type="ECO:0000256" key="2">
    <source>
        <dbReference type="ARBA" id="ARBA00029447"/>
    </source>
</evidence>
<comment type="similarity">
    <text evidence="2">Belongs to the methyl-accepting chemotaxis (MCP) protein family.</text>
</comment>
<dbReference type="Gene3D" id="1.10.287.950">
    <property type="entry name" value="Methyl-accepting chemotaxis protein"/>
    <property type="match status" value="1"/>
</dbReference>
<dbReference type="InterPro" id="IPR004089">
    <property type="entry name" value="MCPsignal_dom"/>
</dbReference>
<dbReference type="GO" id="GO:0007165">
    <property type="term" value="P:signal transduction"/>
    <property type="evidence" value="ECO:0007669"/>
    <property type="project" value="UniProtKB-KW"/>
</dbReference>
<feature type="coiled-coil region" evidence="4">
    <location>
        <begin position="269"/>
        <end position="307"/>
    </location>
</feature>
<feature type="domain" description="Methyl-accepting transducer" evidence="6">
    <location>
        <begin position="209"/>
        <end position="466"/>
    </location>
</feature>
<dbReference type="PANTHER" id="PTHR32089">
    <property type="entry name" value="METHYL-ACCEPTING CHEMOTAXIS PROTEIN MCPB"/>
    <property type="match status" value="1"/>
</dbReference>
<protein>
    <submittedName>
        <fullName evidence="7">Methyl-accepting chemotaxis protein</fullName>
    </submittedName>
</protein>
<dbReference type="SMART" id="SM00283">
    <property type="entry name" value="MA"/>
    <property type="match status" value="1"/>
</dbReference>
<keyword evidence="5" id="KW-0812">Transmembrane</keyword>
<dbReference type="Pfam" id="PF00015">
    <property type="entry name" value="MCPsignal"/>
    <property type="match status" value="1"/>
</dbReference>
<evidence type="ECO:0000313" key="8">
    <source>
        <dbReference type="Proteomes" id="UP000683139"/>
    </source>
</evidence>
<feature type="transmembrane region" description="Helical" evidence="5">
    <location>
        <begin position="66"/>
        <end position="85"/>
    </location>
</feature>
<evidence type="ECO:0000313" key="7">
    <source>
        <dbReference type="EMBL" id="GIP18522.1"/>
    </source>
</evidence>
<dbReference type="SUPFAM" id="SSF58104">
    <property type="entry name" value="Methyl-accepting chemotaxis protein (MCP) signaling domain"/>
    <property type="match status" value="1"/>
</dbReference>
<dbReference type="PROSITE" id="PS50111">
    <property type="entry name" value="CHEMOTAXIS_TRANSDUC_2"/>
    <property type="match status" value="1"/>
</dbReference>
<gene>
    <name evidence="7" type="ORF">J40TS1_41640</name>
</gene>
<keyword evidence="5" id="KW-1133">Transmembrane helix</keyword>
<proteinExistence type="inferred from homology"/>
<dbReference type="InterPro" id="IPR004090">
    <property type="entry name" value="Chemotax_Me-accpt_rcpt"/>
</dbReference>
<keyword evidence="8" id="KW-1185">Reference proteome</keyword>
<dbReference type="AlphaFoldDB" id="A0A919YSR2"/>
<evidence type="ECO:0000256" key="3">
    <source>
        <dbReference type="PROSITE-ProRule" id="PRU00284"/>
    </source>
</evidence>
<dbReference type="PANTHER" id="PTHR32089:SF112">
    <property type="entry name" value="LYSOZYME-LIKE PROTEIN-RELATED"/>
    <property type="match status" value="1"/>
</dbReference>
<evidence type="ECO:0000256" key="5">
    <source>
        <dbReference type="SAM" id="Phobius"/>
    </source>
</evidence>
<dbReference type="RefSeq" id="WP_213519069.1">
    <property type="nucleotide sequence ID" value="NZ_BOSE01000009.1"/>
</dbReference>
<name>A0A919YSR2_9BACL</name>
<feature type="coiled-coil region" evidence="4">
    <location>
        <begin position="455"/>
        <end position="492"/>
    </location>
</feature>
<evidence type="ECO:0000256" key="1">
    <source>
        <dbReference type="ARBA" id="ARBA00023224"/>
    </source>
</evidence>
<dbReference type="GO" id="GO:0004888">
    <property type="term" value="F:transmembrane signaling receptor activity"/>
    <property type="evidence" value="ECO:0007669"/>
    <property type="project" value="InterPro"/>
</dbReference>
<comment type="caution">
    <text evidence="7">The sequence shown here is derived from an EMBL/GenBank/DDBJ whole genome shotgun (WGS) entry which is preliminary data.</text>
</comment>
<dbReference type="EMBL" id="BOSE01000009">
    <property type="protein sequence ID" value="GIP18522.1"/>
    <property type="molecule type" value="Genomic_DNA"/>
</dbReference>
<reference evidence="7" key="1">
    <citation type="submission" date="2021-03" db="EMBL/GenBank/DDBJ databases">
        <title>Antimicrobial resistance genes in bacteria isolated from Japanese honey, and their potential for conferring macrolide and lincosamide resistance in the American foulbrood pathogen Paenibacillus larvae.</title>
        <authorList>
            <person name="Okamoto M."/>
            <person name="Kumagai M."/>
            <person name="Kanamori H."/>
            <person name="Takamatsu D."/>
        </authorList>
    </citation>
    <scope>NUCLEOTIDE SEQUENCE</scope>
    <source>
        <strain evidence="7">J40TS1</strain>
    </source>
</reference>
<sequence length="500" mass="55554">MKKALTELDKRNRLLMWIIWGLLALGVVIDIGIGLPWHLILILIVVGGLFTGAATLMTFIAKLSPYVKYVVPFGLTSIATVLMVSDPEPVTSTYFLVYVNIAIVALYSDYRPIVLTGVLGAAMTTYLYMDETIQQRIFPYDSITYLYLYLLFATVALSVSAYYAGRLQRDIQAKQQEAVAAKQLSDEMIDKLQQSILVLNEFSSKQKEQVHAATGISHEVTSTFNEMAVAFEQQTNHIVAINDSTQTMSSSVKDMSESVQTLETIALDNAELSERNVEQLQNMSEEMQQLQQSTHQALQEMERLKQNNEHVSEIATTINDIASQIHLLALNAAIEAARAGEHGRGFAVVSGEVSKLAEHTRSSVEQISELLNSIHHSIAAAYQYVEQGNQSVARSNAALQMTGEAMILSESNTKRASEQTLKANASTNSLMEQSTMLAQRMNEITATTQQTMGAVEEVNANMEQQYGQMMEMSRQFEQLDQLVTELNKLIEKRQKNISAS</sequence>
<feature type="transmembrane region" description="Helical" evidence="5">
    <location>
        <begin position="144"/>
        <end position="164"/>
    </location>
</feature>
<dbReference type="PRINTS" id="PR00260">
    <property type="entry name" value="CHEMTRNSDUCR"/>
</dbReference>
<evidence type="ECO:0000256" key="4">
    <source>
        <dbReference type="SAM" id="Coils"/>
    </source>
</evidence>
<dbReference type="GO" id="GO:0016020">
    <property type="term" value="C:membrane"/>
    <property type="evidence" value="ECO:0007669"/>
    <property type="project" value="InterPro"/>
</dbReference>
<evidence type="ECO:0000259" key="6">
    <source>
        <dbReference type="PROSITE" id="PS50111"/>
    </source>
</evidence>
<feature type="transmembrane region" description="Helical" evidence="5">
    <location>
        <begin position="39"/>
        <end position="59"/>
    </location>
</feature>
<feature type="transmembrane region" description="Helical" evidence="5">
    <location>
        <begin position="12"/>
        <end position="33"/>
    </location>
</feature>
<keyword evidence="4" id="KW-0175">Coiled coil</keyword>
<accession>A0A919YSR2</accession>
<organism evidence="7 8">
    <name type="scientific">Paenibacillus montaniterrae</name>
    <dbReference type="NCBI Taxonomy" id="429341"/>
    <lineage>
        <taxon>Bacteria</taxon>
        <taxon>Bacillati</taxon>
        <taxon>Bacillota</taxon>
        <taxon>Bacilli</taxon>
        <taxon>Bacillales</taxon>
        <taxon>Paenibacillaceae</taxon>
        <taxon>Paenibacillus</taxon>
    </lineage>
</organism>
<dbReference type="GO" id="GO:0006935">
    <property type="term" value="P:chemotaxis"/>
    <property type="evidence" value="ECO:0007669"/>
    <property type="project" value="InterPro"/>
</dbReference>
<keyword evidence="1 3" id="KW-0807">Transducer</keyword>